<dbReference type="InterPro" id="IPR029044">
    <property type="entry name" value="Nucleotide-diphossugar_trans"/>
</dbReference>
<dbReference type="PANTHER" id="PTHR43685">
    <property type="entry name" value="GLYCOSYLTRANSFERASE"/>
    <property type="match status" value="1"/>
</dbReference>
<dbReference type="Gene3D" id="3.90.550.10">
    <property type="entry name" value="Spore Coat Polysaccharide Biosynthesis Protein SpsA, Chain A"/>
    <property type="match status" value="1"/>
</dbReference>
<dbReference type="PANTHER" id="PTHR43685:SF2">
    <property type="entry name" value="GLYCOSYLTRANSFERASE 2-LIKE DOMAIN-CONTAINING PROTEIN"/>
    <property type="match status" value="1"/>
</dbReference>
<organism evidence="2">
    <name type="scientific">marine sediment metagenome</name>
    <dbReference type="NCBI Taxonomy" id="412755"/>
    <lineage>
        <taxon>unclassified sequences</taxon>
        <taxon>metagenomes</taxon>
        <taxon>ecological metagenomes</taxon>
    </lineage>
</organism>
<dbReference type="EMBL" id="BART01011828">
    <property type="protein sequence ID" value="GAG89072.1"/>
    <property type="molecule type" value="Genomic_DNA"/>
</dbReference>
<dbReference type="Pfam" id="PF00535">
    <property type="entry name" value="Glycos_transf_2"/>
    <property type="match status" value="1"/>
</dbReference>
<feature type="domain" description="Glycosyltransferase 2-like" evidence="1">
    <location>
        <begin position="19"/>
        <end position="105"/>
    </location>
</feature>
<dbReference type="AlphaFoldDB" id="X1C707"/>
<sequence length="105" mass="11938">MNEKIRLSKKNRSNQLKVSAVIPTKNRIKDLKECIKSLSKQQYPIYELIIVDGSTNDDTEKYIKNLKKDKLDFDCIYIKQASGGLATARNIGNKEASGDIVYQLD</sequence>
<dbReference type="CDD" id="cd00761">
    <property type="entry name" value="Glyco_tranf_GTA_type"/>
    <property type="match status" value="1"/>
</dbReference>
<dbReference type="InterPro" id="IPR001173">
    <property type="entry name" value="Glyco_trans_2-like"/>
</dbReference>
<name>X1C707_9ZZZZ</name>
<comment type="caution">
    <text evidence="2">The sequence shown here is derived from an EMBL/GenBank/DDBJ whole genome shotgun (WGS) entry which is preliminary data.</text>
</comment>
<gene>
    <name evidence="2" type="ORF">S01H4_24985</name>
</gene>
<protein>
    <recommendedName>
        <fullName evidence="1">Glycosyltransferase 2-like domain-containing protein</fullName>
    </recommendedName>
</protein>
<feature type="non-terminal residue" evidence="2">
    <location>
        <position position="105"/>
    </location>
</feature>
<evidence type="ECO:0000259" key="1">
    <source>
        <dbReference type="Pfam" id="PF00535"/>
    </source>
</evidence>
<reference evidence="2" key="1">
    <citation type="journal article" date="2014" name="Front. Microbiol.">
        <title>High frequency of phylogenetically diverse reductive dehalogenase-homologous genes in deep subseafloor sedimentary metagenomes.</title>
        <authorList>
            <person name="Kawai M."/>
            <person name="Futagami T."/>
            <person name="Toyoda A."/>
            <person name="Takaki Y."/>
            <person name="Nishi S."/>
            <person name="Hori S."/>
            <person name="Arai W."/>
            <person name="Tsubouchi T."/>
            <person name="Morono Y."/>
            <person name="Uchiyama I."/>
            <person name="Ito T."/>
            <person name="Fujiyama A."/>
            <person name="Inagaki F."/>
            <person name="Takami H."/>
        </authorList>
    </citation>
    <scope>NUCLEOTIDE SEQUENCE</scope>
    <source>
        <strain evidence="2">Expedition CK06-06</strain>
    </source>
</reference>
<accession>X1C707</accession>
<dbReference type="InterPro" id="IPR050834">
    <property type="entry name" value="Glycosyltransf_2"/>
</dbReference>
<dbReference type="SUPFAM" id="SSF53448">
    <property type="entry name" value="Nucleotide-diphospho-sugar transferases"/>
    <property type="match status" value="1"/>
</dbReference>
<evidence type="ECO:0000313" key="2">
    <source>
        <dbReference type="EMBL" id="GAG89072.1"/>
    </source>
</evidence>
<proteinExistence type="predicted"/>